<sequence length="113" mass="12287">MTTSVRSSRDIIIRTGDWAAATEFYASALGFELVYRGQNMVGFETGSFRLYVEKGEAHGPVFDFLVPDVQAAKAKLVAAGCALVEEDASVPRCYLRDPFGVTFNLGLRDSSSP</sequence>
<dbReference type="RefSeq" id="WP_115478594.1">
    <property type="nucleotide sequence ID" value="NZ_QRBF01000005.1"/>
</dbReference>
<keyword evidence="3" id="KW-1185">Reference proteome</keyword>
<dbReference type="Proteomes" id="UP000255334">
    <property type="component" value="Unassembled WGS sequence"/>
</dbReference>
<accession>A0A370X2B2</accession>
<evidence type="ECO:0000259" key="1">
    <source>
        <dbReference type="Pfam" id="PF18029"/>
    </source>
</evidence>
<gene>
    <name evidence="2" type="ORF">DWU99_13485</name>
</gene>
<dbReference type="SUPFAM" id="SSF54593">
    <property type="entry name" value="Glyoxalase/Bleomycin resistance protein/Dihydroxybiphenyl dioxygenase"/>
    <property type="match status" value="1"/>
</dbReference>
<dbReference type="AlphaFoldDB" id="A0A370X2B2"/>
<evidence type="ECO:0000313" key="2">
    <source>
        <dbReference type="EMBL" id="RDS82420.1"/>
    </source>
</evidence>
<organism evidence="2 3">
    <name type="scientific">Dyella psychrodurans</name>
    <dbReference type="NCBI Taxonomy" id="1927960"/>
    <lineage>
        <taxon>Bacteria</taxon>
        <taxon>Pseudomonadati</taxon>
        <taxon>Pseudomonadota</taxon>
        <taxon>Gammaproteobacteria</taxon>
        <taxon>Lysobacterales</taxon>
        <taxon>Rhodanobacteraceae</taxon>
        <taxon>Dyella</taxon>
    </lineage>
</organism>
<name>A0A370X2B2_9GAMM</name>
<comment type="caution">
    <text evidence="2">The sequence shown here is derived from an EMBL/GenBank/DDBJ whole genome shotgun (WGS) entry which is preliminary data.</text>
</comment>
<protein>
    <recommendedName>
        <fullName evidence="1">Glyoxalase-like domain-containing protein</fullName>
    </recommendedName>
</protein>
<evidence type="ECO:0000313" key="3">
    <source>
        <dbReference type="Proteomes" id="UP000255334"/>
    </source>
</evidence>
<dbReference type="Gene3D" id="3.10.180.10">
    <property type="entry name" value="2,3-Dihydroxybiphenyl 1,2-Dioxygenase, domain 1"/>
    <property type="match status" value="1"/>
</dbReference>
<dbReference type="OrthoDB" id="121588at2"/>
<feature type="domain" description="Glyoxalase-like" evidence="1">
    <location>
        <begin position="11"/>
        <end position="105"/>
    </location>
</feature>
<dbReference type="Pfam" id="PF18029">
    <property type="entry name" value="Glyoxalase_6"/>
    <property type="match status" value="1"/>
</dbReference>
<dbReference type="EMBL" id="QRBF01000005">
    <property type="protein sequence ID" value="RDS82420.1"/>
    <property type="molecule type" value="Genomic_DNA"/>
</dbReference>
<proteinExistence type="predicted"/>
<reference evidence="2 3" key="1">
    <citation type="submission" date="2018-07" db="EMBL/GenBank/DDBJ databases">
        <title>Dyella monticola sp. nov. and Dyella psychrodurans sp. nov. isolated from monsoon evergreen broad-leaved forest soil of Dinghu Mountain, China.</title>
        <authorList>
            <person name="Gao Z."/>
            <person name="Qiu L."/>
        </authorList>
    </citation>
    <scope>NUCLEOTIDE SEQUENCE [LARGE SCALE GENOMIC DNA]</scope>
    <source>
        <strain evidence="2 3">4MSK11</strain>
    </source>
</reference>
<dbReference type="InterPro" id="IPR041581">
    <property type="entry name" value="Glyoxalase_6"/>
</dbReference>
<dbReference type="InterPro" id="IPR029068">
    <property type="entry name" value="Glyas_Bleomycin-R_OHBP_Dase"/>
</dbReference>